<dbReference type="InterPro" id="IPR057162">
    <property type="entry name" value="DUF7840"/>
</dbReference>
<dbReference type="Pfam" id="PF25225">
    <property type="entry name" value="DUF7843"/>
    <property type="match status" value="1"/>
</dbReference>
<feature type="compositionally biased region" description="Basic and acidic residues" evidence="1">
    <location>
        <begin position="402"/>
        <end position="421"/>
    </location>
</feature>
<dbReference type="InterPro" id="IPR057165">
    <property type="entry name" value="DUF7843"/>
</dbReference>
<dbReference type="InterPro" id="IPR025178">
    <property type="entry name" value="Lnb_N"/>
</dbReference>
<evidence type="ECO:0000259" key="4">
    <source>
        <dbReference type="Pfam" id="PF25225"/>
    </source>
</evidence>
<protein>
    <submittedName>
        <fullName evidence="5">DUF4105 domain-containing protein</fullName>
    </submittedName>
</protein>
<evidence type="ECO:0000256" key="1">
    <source>
        <dbReference type="SAM" id="MobiDB-lite"/>
    </source>
</evidence>
<accession>A0A550JFF8</accession>
<evidence type="ECO:0000259" key="3">
    <source>
        <dbReference type="Pfam" id="PF25222"/>
    </source>
</evidence>
<dbReference type="EMBL" id="VJVV01000005">
    <property type="protein sequence ID" value="TRO81946.1"/>
    <property type="molecule type" value="Genomic_DNA"/>
</dbReference>
<feature type="region of interest" description="Disordered" evidence="1">
    <location>
        <begin position="402"/>
        <end position="425"/>
    </location>
</feature>
<gene>
    <name evidence="5" type="ORF">FL622_09115</name>
</gene>
<dbReference type="OrthoDB" id="9759948at2"/>
<dbReference type="Proteomes" id="UP000317155">
    <property type="component" value="Unassembled WGS sequence"/>
</dbReference>
<evidence type="ECO:0000313" key="5">
    <source>
        <dbReference type="EMBL" id="TRO81946.1"/>
    </source>
</evidence>
<dbReference type="Pfam" id="PF13387">
    <property type="entry name" value="Lnb_N"/>
    <property type="match status" value="1"/>
</dbReference>
<comment type="caution">
    <text evidence="5">The sequence shown here is derived from an EMBL/GenBank/DDBJ whole genome shotgun (WGS) entry which is preliminary data.</text>
</comment>
<evidence type="ECO:0000259" key="2">
    <source>
        <dbReference type="Pfam" id="PF13387"/>
    </source>
</evidence>
<organism evidence="5 6">
    <name type="scientific">Trichloromonas acetexigens</name>
    <dbReference type="NCBI Taxonomy" id="38815"/>
    <lineage>
        <taxon>Bacteria</taxon>
        <taxon>Pseudomonadati</taxon>
        <taxon>Thermodesulfobacteriota</taxon>
        <taxon>Desulfuromonadia</taxon>
        <taxon>Desulfuromonadales</taxon>
        <taxon>Trichloromonadaceae</taxon>
        <taxon>Trichloromonas</taxon>
    </lineage>
</organism>
<sequence length="637" mass="73164">MLFGGKQQHTRHKAPWWALCLVFCLLVSGGEVWAEVSDFSRLLRQAQDRQLHEQRYWQVLLHYQQGSRGLVSPVDDPDFFLASDGKTDPAAELEATIQALFGKDEERRNITRCRFPARYEWLAQELGVTADLSFADCSDLGPALERIAPRRATLVFPGSYPNSPASMFGHTLLNFSGPHESKLLAHAANYSAFTDESNGFTYAVKGLTGLYRGYFSLLPYYEKLKEYSGLERRDIWEYPLNLTPEETRRMFLHLWELRDIYSDYFFFDENCSYNLLFLLEAARPSLRLTDTKPLWVLPVDTIRWLDREGLLDEAWFRPSLATLLQQEMASLSTEDLLVARSLATGALPTDELDQSVPDTNAHRRILQVAARAVEQDFLSQRIDLPTYRTRVLQLLTARSRLGRSEDTEEESKHPVRPDHGHGPSRLSLGVGYAAGEWVQEIRYRPVYHDLLDDEAGYLSGAQIVLGQVAVRYLHENERLRLERLDLVDLRSLTPVTPWHKPISWQVRVGAQQVWSDEGEDRLAFHFNPGAGYAARFSSFTGYVLMESELRVGRGLEEGYGMGVGGSAGLLMRWGAWRGHGRIRFLDYPLGDRHESTLVAFDQNYRLDRDHSLRLEFSRRLDLGHWESAALLFWNHYW</sequence>
<reference evidence="5 6" key="1">
    <citation type="submission" date="2019-07" db="EMBL/GenBank/DDBJ databases">
        <title>Insights of Desulfuromonas acetexigens electromicrobiology.</title>
        <authorList>
            <person name="Katuri K."/>
            <person name="Sapireddy V."/>
            <person name="Shaw D.R."/>
            <person name="Saikaly P."/>
        </authorList>
    </citation>
    <scope>NUCLEOTIDE SEQUENCE [LARGE SCALE GENOMIC DNA]</scope>
    <source>
        <strain evidence="5 6">2873</strain>
    </source>
</reference>
<evidence type="ECO:0000313" key="6">
    <source>
        <dbReference type="Proteomes" id="UP000317155"/>
    </source>
</evidence>
<feature type="domain" description="DUF7843" evidence="4">
    <location>
        <begin position="50"/>
        <end position="124"/>
    </location>
</feature>
<feature type="domain" description="DUF7840" evidence="3">
    <location>
        <begin position="414"/>
        <end position="636"/>
    </location>
</feature>
<dbReference type="AlphaFoldDB" id="A0A550JFF8"/>
<dbReference type="Pfam" id="PF25222">
    <property type="entry name" value="DUF7840"/>
    <property type="match status" value="1"/>
</dbReference>
<proteinExistence type="predicted"/>
<keyword evidence="6" id="KW-1185">Reference proteome</keyword>
<feature type="domain" description="Lnb N-terminal periplasmic" evidence="2">
    <location>
        <begin position="145"/>
        <end position="306"/>
    </location>
</feature>
<name>A0A550JFF8_9BACT</name>